<evidence type="ECO:0000256" key="7">
    <source>
        <dbReference type="ARBA" id="ARBA00023033"/>
    </source>
</evidence>
<dbReference type="Pfam" id="PF00067">
    <property type="entry name" value="p450"/>
    <property type="match status" value="1"/>
</dbReference>
<evidence type="ECO:0000256" key="5">
    <source>
        <dbReference type="ARBA" id="ARBA00023002"/>
    </source>
</evidence>
<evidence type="ECO:0000256" key="1">
    <source>
        <dbReference type="ARBA" id="ARBA00001971"/>
    </source>
</evidence>
<evidence type="ECO:0000256" key="3">
    <source>
        <dbReference type="ARBA" id="ARBA00022617"/>
    </source>
</evidence>
<dbReference type="PRINTS" id="PR00463">
    <property type="entry name" value="EP450I"/>
</dbReference>
<dbReference type="InterPro" id="IPR017972">
    <property type="entry name" value="Cyt_P450_CS"/>
</dbReference>
<evidence type="ECO:0000256" key="2">
    <source>
        <dbReference type="ARBA" id="ARBA00010617"/>
    </source>
</evidence>
<dbReference type="EMBL" id="JBHFEH010000020">
    <property type="protein sequence ID" value="KAL2053554.1"/>
    <property type="molecule type" value="Genomic_DNA"/>
</dbReference>
<dbReference type="PANTHER" id="PTHR24305:SF237">
    <property type="entry name" value="CYTOCHROME P450 MONOOXYGENASE ATNE-RELATED"/>
    <property type="match status" value="1"/>
</dbReference>
<reference evidence="10 11" key="1">
    <citation type="submission" date="2024-09" db="EMBL/GenBank/DDBJ databases">
        <title>Rethinking Asexuality: The Enigmatic Case of Functional Sexual Genes in Lepraria (Stereocaulaceae).</title>
        <authorList>
            <person name="Doellman M."/>
            <person name="Sun Y."/>
            <person name="Barcenas-Pena A."/>
            <person name="Lumbsch H.T."/>
            <person name="Grewe F."/>
        </authorList>
    </citation>
    <scope>NUCLEOTIDE SEQUENCE [LARGE SCALE GENOMIC DNA]</scope>
    <source>
        <strain evidence="10 11">Grewe 0041</strain>
    </source>
</reference>
<evidence type="ECO:0000256" key="9">
    <source>
        <dbReference type="SAM" id="Phobius"/>
    </source>
</evidence>
<proteinExistence type="inferred from homology"/>
<keyword evidence="6 8" id="KW-0408">Iron</keyword>
<gene>
    <name evidence="10" type="ORF">ABVK25_006206</name>
</gene>
<evidence type="ECO:0000313" key="10">
    <source>
        <dbReference type="EMBL" id="KAL2053554.1"/>
    </source>
</evidence>
<keyword evidence="9" id="KW-0472">Membrane</keyword>
<comment type="similarity">
    <text evidence="2 8">Belongs to the cytochrome P450 family.</text>
</comment>
<keyword evidence="3 8" id="KW-0349">Heme</keyword>
<evidence type="ECO:0000256" key="4">
    <source>
        <dbReference type="ARBA" id="ARBA00022723"/>
    </source>
</evidence>
<feature type="transmembrane region" description="Helical" evidence="9">
    <location>
        <begin position="12"/>
        <end position="34"/>
    </location>
</feature>
<evidence type="ECO:0000256" key="6">
    <source>
        <dbReference type="ARBA" id="ARBA00023004"/>
    </source>
</evidence>
<protein>
    <recommendedName>
        <fullName evidence="12">Cytochrome P450</fullName>
    </recommendedName>
</protein>
<name>A0ABR4B9M2_9LECA</name>
<dbReference type="InterPro" id="IPR036396">
    <property type="entry name" value="Cyt_P450_sf"/>
</dbReference>
<evidence type="ECO:0000256" key="8">
    <source>
        <dbReference type="RuleBase" id="RU000461"/>
    </source>
</evidence>
<sequence>MLPDVVGWLAPRIGTLAALFAGSIFAFYLALFTYRLTLHPLARLPGPLFARVTDWYNVYTAWAGDRHLDFYKLHMKYGPIVRYGPSRVSINTATALHDIYNHKANVQKSSYYSIFSHYFKAPSVLTALTAKEHGRKRRIVGQGLSDSAIQAMEDHVLKNVRSFCEKLTCKDTFGIKGVIPSEEKKFLTGWGPAKNMSRWTNYLTFDIMGDLCFSHSFDMLESKDNHYMLEVLPAGVQGLNIMGHMQGLASLHLDTIIFRDLAKANARYEAFSKEQADHRIAKGDKVKTKDVFYFLQKGKDPETGEGFTLHELVAEASLLILGGTDTTSTAITSTIFYLLLNPTCLSKINNEVRVAFTNTEEIRGSSKLNNCRYLRACIDEALRMTPGVGGILPREVLPGGITIDGTFFPPGVDIGVPIYALQHSSEYHPQPFEYIPERWLVDDGIQPGEIGSADSVARTKSAFCPFSLGPRGCVGKGMAYKELMVVVARLVFMFDMRIAEGTTAGQGDPGLGEESLRHRVGEFQGLDKFVLQADGPMVEFRLREGVEGYEKEG</sequence>
<dbReference type="InterPro" id="IPR002401">
    <property type="entry name" value="Cyt_P450_E_grp-I"/>
</dbReference>
<keyword evidence="9" id="KW-0812">Transmembrane</keyword>
<dbReference type="Gene3D" id="1.10.630.10">
    <property type="entry name" value="Cytochrome P450"/>
    <property type="match status" value="1"/>
</dbReference>
<dbReference type="InterPro" id="IPR001128">
    <property type="entry name" value="Cyt_P450"/>
</dbReference>
<dbReference type="InterPro" id="IPR050121">
    <property type="entry name" value="Cytochrome_P450_monoxygenase"/>
</dbReference>
<dbReference type="SUPFAM" id="SSF48264">
    <property type="entry name" value="Cytochrome P450"/>
    <property type="match status" value="1"/>
</dbReference>
<dbReference type="Proteomes" id="UP001590951">
    <property type="component" value="Unassembled WGS sequence"/>
</dbReference>
<keyword evidence="7 8" id="KW-0503">Monooxygenase</keyword>
<keyword evidence="4 8" id="KW-0479">Metal-binding</keyword>
<accession>A0ABR4B9M2</accession>
<evidence type="ECO:0000313" key="11">
    <source>
        <dbReference type="Proteomes" id="UP001590951"/>
    </source>
</evidence>
<dbReference type="CDD" id="cd11061">
    <property type="entry name" value="CYP67-like"/>
    <property type="match status" value="1"/>
</dbReference>
<organism evidence="10 11">
    <name type="scientific">Lepraria finkii</name>
    <dbReference type="NCBI Taxonomy" id="1340010"/>
    <lineage>
        <taxon>Eukaryota</taxon>
        <taxon>Fungi</taxon>
        <taxon>Dikarya</taxon>
        <taxon>Ascomycota</taxon>
        <taxon>Pezizomycotina</taxon>
        <taxon>Lecanoromycetes</taxon>
        <taxon>OSLEUM clade</taxon>
        <taxon>Lecanoromycetidae</taxon>
        <taxon>Lecanorales</taxon>
        <taxon>Lecanorineae</taxon>
        <taxon>Stereocaulaceae</taxon>
        <taxon>Lepraria</taxon>
    </lineage>
</organism>
<comment type="caution">
    <text evidence="10">The sequence shown here is derived from an EMBL/GenBank/DDBJ whole genome shotgun (WGS) entry which is preliminary data.</text>
</comment>
<keyword evidence="9" id="KW-1133">Transmembrane helix</keyword>
<keyword evidence="5 8" id="KW-0560">Oxidoreductase</keyword>
<keyword evidence="11" id="KW-1185">Reference proteome</keyword>
<evidence type="ECO:0008006" key="12">
    <source>
        <dbReference type="Google" id="ProtNLM"/>
    </source>
</evidence>
<dbReference type="PRINTS" id="PR00385">
    <property type="entry name" value="P450"/>
</dbReference>
<dbReference type="PROSITE" id="PS00086">
    <property type="entry name" value="CYTOCHROME_P450"/>
    <property type="match status" value="1"/>
</dbReference>
<dbReference type="PANTHER" id="PTHR24305">
    <property type="entry name" value="CYTOCHROME P450"/>
    <property type="match status" value="1"/>
</dbReference>
<comment type="cofactor">
    <cofactor evidence="1">
        <name>heme</name>
        <dbReference type="ChEBI" id="CHEBI:30413"/>
    </cofactor>
</comment>